<proteinExistence type="predicted"/>
<dbReference type="AlphaFoldDB" id="A0A0C2M7Z1"/>
<dbReference type="EMBL" id="JWZT01005600">
    <property type="protein sequence ID" value="KII60479.1"/>
    <property type="molecule type" value="Genomic_DNA"/>
</dbReference>
<reference evidence="2 3" key="1">
    <citation type="journal article" date="2014" name="Genome Biol. Evol.">
        <title>The genome of the myxosporean Thelohanellus kitauei shows adaptations to nutrient acquisition within its fish host.</title>
        <authorList>
            <person name="Yang Y."/>
            <person name="Xiong J."/>
            <person name="Zhou Z."/>
            <person name="Huo F."/>
            <person name="Miao W."/>
            <person name="Ran C."/>
            <person name="Liu Y."/>
            <person name="Zhang J."/>
            <person name="Feng J."/>
            <person name="Wang M."/>
            <person name="Wang M."/>
            <person name="Wang L."/>
            <person name="Yao B."/>
        </authorList>
    </citation>
    <scope>NUCLEOTIDE SEQUENCE [LARGE SCALE GENOMIC DNA]</scope>
    <source>
        <strain evidence="2">Wuqing</strain>
    </source>
</reference>
<accession>A0A0C2M7Z1</accession>
<evidence type="ECO:0000313" key="2">
    <source>
        <dbReference type="EMBL" id="KII60479.1"/>
    </source>
</evidence>
<comment type="caution">
    <text evidence="2">The sequence shown here is derived from an EMBL/GenBank/DDBJ whole genome shotgun (WGS) entry which is preliminary data.</text>
</comment>
<protein>
    <submittedName>
        <fullName evidence="2">Uncharacterized protein</fullName>
    </submittedName>
</protein>
<evidence type="ECO:0000256" key="1">
    <source>
        <dbReference type="SAM" id="MobiDB-lite"/>
    </source>
</evidence>
<feature type="region of interest" description="Disordered" evidence="1">
    <location>
        <begin position="91"/>
        <end position="118"/>
    </location>
</feature>
<gene>
    <name evidence="2" type="ORF">RF11_08407</name>
</gene>
<sequence>MWGSRITRDVSEIWEFKHQSIAKPGKVLEKYEDIVSPSDVIHFSKNINYPIIRGWYCGRDPRSKLGKNKQHKGHPVNEALVLGSVQKTDPVTGAHKNTIKGTWNDMKHQLPPRNRKNFLDEDGNVVENLLDDL</sequence>
<dbReference type="OrthoDB" id="6431448at2759"/>
<name>A0A0C2M7Z1_THEKT</name>
<organism evidence="2 3">
    <name type="scientific">Thelohanellus kitauei</name>
    <name type="common">Myxosporean</name>
    <dbReference type="NCBI Taxonomy" id="669202"/>
    <lineage>
        <taxon>Eukaryota</taxon>
        <taxon>Metazoa</taxon>
        <taxon>Cnidaria</taxon>
        <taxon>Myxozoa</taxon>
        <taxon>Myxosporea</taxon>
        <taxon>Bivalvulida</taxon>
        <taxon>Platysporina</taxon>
        <taxon>Myxobolidae</taxon>
        <taxon>Thelohanellus</taxon>
    </lineage>
</organism>
<keyword evidence="3" id="KW-1185">Reference proteome</keyword>
<dbReference type="Proteomes" id="UP000031668">
    <property type="component" value="Unassembled WGS sequence"/>
</dbReference>
<evidence type="ECO:0000313" key="3">
    <source>
        <dbReference type="Proteomes" id="UP000031668"/>
    </source>
</evidence>